<keyword evidence="5" id="KW-0479">Metal-binding</keyword>
<keyword evidence="6" id="KW-0677">Repeat</keyword>
<feature type="domain" description="C2H2-type" evidence="16">
    <location>
        <begin position="766"/>
        <end position="793"/>
    </location>
</feature>
<dbReference type="Proteomes" id="UP000574210">
    <property type="component" value="Unassembled WGS sequence"/>
</dbReference>
<dbReference type="PANTHER" id="PTHR24403:SF74">
    <property type="entry name" value="ZINC FINGER PROTEIN 507"/>
    <property type="match status" value="1"/>
</dbReference>
<organism evidence="17 18">
    <name type="scientific">Rhodinocichla rosea</name>
    <dbReference type="NCBI Taxonomy" id="58203"/>
    <lineage>
        <taxon>Eukaryota</taxon>
        <taxon>Metazoa</taxon>
        <taxon>Chordata</taxon>
        <taxon>Craniata</taxon>
        <taxon>Vertebrata</taxon>
        <taxon>Euteleostomi</taxon>
        <taxon>Archelosauria</taxon>
        <taxon>Archosauria</taxon>
        <taxon>Dinosauria</taxon>
        <taxon>Saurischia</taxon>
        <taxon>Theropoda</taxon>
        <taxon>Coelurosauria</taxon>
        <taxon>Aves</taxon>
        <taxon>Neognathae</taxon>
        <taxon>Neoaves</taxon>
        <taxon>Telluraves</taxon>
        <taxon>Australaves</taxon>
        <taxon>Passeriformes</taxon>
        <taxon>Thraupidae</taxon>
        <taxon>Rhodinocichla</taxon>
    </lineage>
</organism>
<feature type="domain" description="C2H2-type" evidence="16">
    <location>
        <begin position="697"/>
        <end position="721"/>
    </location>
</feature>
<dbReference type="EMBL" id="VWYZ01000200">
    <property type="protein sequence ID" value="NXF22076.1"/>
    <property type="molecule type" value="Genomic_DNA"/>
</dbReference>
<dbReference type="InterPro" id="IPR050688">
    <property type="entry name" value="Zinc_finger/UBP_domain"/>
</dbReference>
<keyword evidence="8" id="KW-0862">Zinc</keyword>
<accession>A0A7K8RYK3</accession>
<dbReference type="GO" id="GO:0045944">
    <property type="term" value="P:positive regulation of transcription by RNA polymerase II"/>
    <property type="evidence" value="ECO:0007669"/>
    <property type="project" value="TreeGrafter"/>
</dbReference>
<feature type="non-terminal residue" evidence="17">
    <location>
        <position position="1"/>
    </location>
</feature>
<evidence type="ECO:0000259" key="16">
    <source>
        <dbReference type="PROSITE" id="PS50157"/>
    </source>
</evidence>
<reference evidence="17 18" key="1">
    <citation type="submission" date="2019-09" db="EMBL/GenBank/DDBJ databases">
        <title>Bird 10,000 Genomes (B10K) Project - Family phase.</title>
        <authorList>
            <person name="Zhang G."/>
        </authorList>
    </citation>
    <scope>NUCLEOTIDE SEQUENCE [LARGE SCALE GENOMIC DNA]</scope>
    <source>
        <strain evidence="17">B10K-CU-031-12</strain>
        <tissue evidence="17">Muscle</tissue>
    </source>
</reference>
<evidence type="ECO:0000256" key="13">
    <source>
        <dbReference type="ARBA" id="ARBA00068660"/>
    </source>
</evidence>
<evidence type="ECO:0000313" key="17">
    <source>
        <dbReference type="EMBL" id="NXF22076.1"/>
    </source>
</evidence>
<keyword evidence="11" id="KW-0804">Transcription</keyword>
<dbReference type="SUPFAM" id="SSF57667">
    <property type="entry name" value="beta-beta-alpha zinc fingers"/>
    <property type="match status" value="3"/>
</dbReference>
<dbReference type="PROSITE" id="PS50157">
    <property type="entry name" value="ZINC_FINGER_C2H2_2"/>
    <property type="match status" value="5"/>
</dbReference>
<evidence type="ECO:0000256" key="7">
    <source>
        <dbReference type="ARBA" id="ARBA00022771"/>
    </source>
</evidence>
<protein>
    <recommendedName>
        <fullName evidence="13">Zinc finger protein 507</fullName>
    </recommendedName>
</protein>
<evidence type="ECO:0000256" key="12">
    <source>
        <dbReference type="ARBA" id="ARBA00023242"/>
    </source>
</evidence>
<keyword evidence="18" id="KW-1185">Reference proteome</keyword>
<evidence type="ECO:0000256" key="15">
    <source>
        <dbReference type="SAM" id="MobiDB-lite"/>
    </source>
</evidence>
<evidence type="ECO:0000256" key="8">
    <source>
        <dbReference type="ARBA" id="ARBA00022833"/>
    </source>
</evidence>
<keyword evidence="12" id="KW-0539">Nucleus</keyword>
<dbReference type="Pfam" id="PF00096">
    <property type="entry name" value="zf-C2H2"/>
    <property type="match status" value="1"/>
</dbReference>
<dbReference type="FunFam" id="3.30.160.60:FF:000964">
    <property type="entry name" value="zinc finger protein 507"/>
    <property type="match status" value="1"/>
</dbReference>
<evidence type="ECO:0000256" key="4">
    <source>
        <dbReference type="ARBA" id="ARBA00022553"/>
    </source>
</evidence>
<evidence type="ECO:0000256" key="6">
    <source>
        <dbReference type="ARBA" id="ARBA00022737"/>
    </source>
</evidence>
<dbReference type="SMART" id="SM00355">
    <property type="entry name" value="ZnF_C2H2"/>
    <property type="match status" value="9"/>
</dbReference>
<feature type="domain" description="C2H2-type" evidence="16">
    <location>
        <begin position="641"/>
        <end position="668"/>
    </location>
</feature>
<evidence type="ECO:0000256" key="9">
    <source>
        <dbReference type="ARBA" id="ARBA00023015"/>
    </source>
</evidence>
<evidence type="ECO:0000256" key="11">
    <source>
        <dbReference type="ARBA" id="ARBA00023163"/>
    </source>
</evidence>
<dbReference type="FunFam" id="3.30.160.60:FF:000884">
    <property type="entry name" value="Zinc finger protein 507"/>
    <property type="match status" value="1"/>
</dbReference>
<gene>
    <name evidence="17" type="primary">Znf507</name>
    <name evidence="17" type="ORF">RHOROS_R02847</name>
</gene>
<comment type="subcellular location">
    <subcellularLocation>
        <location evidence="2">Nucleus</location>
    </subcellularLocation>
</comment>
<feature type="domain" description="C2H2-type" evidence="16">
    <location>
        <begin position="918"/>
        <end position="945"/>
    </location>
</feature>
<dbReference type="AlphaFoldDB" id="A0A7K8RYK3"/>
<evidence type="ECO:0000256" key="2">
    <source>
        <dbReference type="ARBA" id="ARBA00004123"/>
    </source>
</evidence>
<dbReference type="GO" id="GO:0003677">
    <property type="term" value="F:DNA binding"/>
    <property type="evidence" value="ECO:0007669"/>
    <property type="project" value="UniProtKB-KW"/>
</dbReference>
<feature type="region of interest" description="Disordered" evidence="15">
    <location>
        <begin position="207"/>
        <end position="230"/>
    </location>
</feature>
<dbReference type="InterPro" id="IPR013087">
    <property type="entry name" value="Znf_C2H2_type"/>
</dbReference>
<proteinExistence type="inferred from homology"/>
<dbReference type="Gene3D" id="3.30.160.60">
    <property type="entry name" value="Classic Zinc Finger"/>
    <property type="match status" value="4"/>
</dbReference>
<dbReference type="GO" id="GO:0005634">
    <property type="term" value="C:nucleus"/>
    <property type="evidence" value="ECO:0007669"/>
    <property type="project" value="UniProtKB-SubCell"/>
</dbReference>
<keyword evidence="9" id="KW-0805">Transcription regulation</keyword>
<keyword evidence="7 14" id="KW-0863">Zinc-finger</keyword>
<evidence type="ECO:0000313" key="18">
    <source>
        <dbReference type="Proteomes" id="UP000574210"/>
    </source>
</evidence>
<keyword evidence="10" id="KW-0238">DNA-binding</keyword>
<dbReference type="PROSITE" id="PS00028">
    <property type="entry name" value="ZINC_FINGER_C2H2_1"/>
    <property type="match status" value="3"/>
</dbReference>
<feature type="non-terminal residue" evidence="17">
    <location>
        <position position="960"/>
    </location>
</feature>
<comment type="similarity">
    <text evidence="3">Belongs to the krueppel C2H2-type zinc-finger protein family.</text>
</comment>
<dbReference type="PANTHER" id="PTHR24403">
    <property type="entry name" value="ZINC FINGER PROTEIN"/>
    <property type="match status" value="1"/>
</dbReference>
<evidence type="ECO:0000256" key="1">
    <source>
        <dbReference type="ARBA" id="ARBA00003767"/>
    </source>
</evidence>
<comment type="function">
    <text evidence="1">May be involved in transcriptional regulation.</text>
</comment>
<dbReference type="GO" id="GO:0008270">
    <property type="term" value="F:zinc ion binding"/>
    <property type="evidence" value="ECO:0007669"/>
    <property type="project" value="UniProtKB-KW"/>
</dbReference>
<sequence length="960" mass="106564">MEEGSSIAVLMPNIGDQEAVLISETVIGPTLQSTEDQRKCKTDPLIHVIQKLSKIVESEKSQRCLLIGKKRSHADASAQSLDAAELCEIPAKAIELSVIATKKTEGLQADYIVTECLPPSKKKVTCYQCGLCNFLSPSLLTLQEHIKQHGQKNEVILMCSECHFASKSQEELESHFQNHHENGGKNSTQTKVQQCVNVTSSFLQGPVEGSVKSGTDQTGNVECKDPAQSAPVPEMGRRKWYTYEQYGMYRCLICRYTCGQQRMLKTHAWKHAGEVDCSYPIFEEENENTSLSETVVTHTPQTVDTVVLSLENSELDIHSEPSLQLQICNSEQLSCKSPVGTNVKEEEILSESVVHSPTTEVVEETVSDTEPDKMITDSLLSSAQKIISCSPNKKGHVNVIVERLPGAEESVLQKPFLMNTDIETEKKFISEESSVTCEEPAEVYHSDAIQEVIIEWNNTEKKDNELSANKNVTADENVPPARRRTNSESLRLHSLAAEALVTMPIRAAELTRSSLRALTGEDAVDAGAGQGEADGPCIAHSKVVSSLKDPSEEFGGLNQSECAIVEIKKDRPELSEAPIKMGISMSLLTVIEKLKERTDQNASDDDILKELQDNAQCQGGGDAAVAGSSLVEFIPSAERPYRCRLCHYSSGNKGYIKQHLRVHRQRQPYQCPICEHIAGDSKGLESHMINHCKARMYQCKQCEESFHYKSQLRNHEREQHSLPDLFSTATANKLIVSNEADDREVQLSKIMVFVPIGSKCSAQKLFRCDVCDYTSTTYVGVRNHRRIHSSDKPYRCSLCGYVCSHPPSLKSHMWKHASDQNYNYEQVNKAINDAISQSSRFQGQLTDKTLLEGTDESTVPILGSSDSLVSFTESINQTANEISGSDENEKPTLMNTSCSLEKNSTLPHLGTEYCVLLFCCCICGFESTNKENLLDHMKEHEGEIINIILNKDHSTTQNTN</sequence>
<evidence type="ECO:0000256" key="3">
    <source>
        <dbReference type="ARBA" id="ARBA00006991"/>
    </source>
</evidence>
<dbReference type="InterPro" id="IPR036236">
    <property type="entry name" value="Znf_C2H2_sf"/>
</dbReference>
<evidence type="ECO:0000256" key="5">
    <source>
        <dbReference type="ARBA" id="ARBA00022723"/>
    </source>
</evidence>
<evidence type="ECO:0000256" key="10">
    <source>
        <dbReference type="ARBA" id="ARBA00023125"/>
    </source>
</evidence>
<dbReference type="FunFam" id="3.30.160.60:FF:000719">
    <property type="entry name" value="Zinc finger protein 507"/>
    <property type="match status" value="1"/>
</dbReference>
<feature type="domain" description="C2H2-type" evidence="16">
    <location>
        <begin position="794"/>
        <end position="821"/>
    </location>
</feature>
<name>A0A7K8RYK3_9PASS</name>
<evidence type="ECO:0000256" key="14">
    <source>
        <dbReference type="PROSITE-ProRule" id="PRU00042"/>
    </source>
</evidence>
<comment type="caution">
    <text evidence="17">The sequence shown here is derived from an EMBL/GenBank/DDBJ whole genome shotgun (WGS) entry which is preliminary data.</text>
</comment>
<keyword evidence="4" id="KW-0597">Phosphoprotein</keyword>